<keyword evidence="1" id="KW-0812">Transmembrane</keyword>
<keyword evidence="3" id="KW-1185">Reference proteome</keyword>
<organism evidence="2 3">
    <name type="scientific">Postechiella marina</name>
    <dbReference type="NCBI Taxonomy" id="943941"/>
    <lineage>
        <taxon>Bacteria</taxon>
        <taxon>Pseudomonadati</taxon>
        <taxon>Bacteroidota</taxon>
        <taxon>Flavobacteriia</taxon>
        <taxon>Flavobacteriales</taxon>
        <taxon>Flavobacteriaceae</taxon>
        <taxon>Postechiella</taxon>
    </lineage>
</organism>
<feature type="transmembrane region" description="Helical" evidence="1">
    <location>
        <begin position="90"/>
        <end position="114"/>
    </location>
</feature>
<keyword evidence="1" id="KW-0472">Membrane</keyword>
<accession>A0ABP8CBS1</accession>
<evidence type="ECO:0000256" key="1">
    <source>
        <dbReference type="SAM" id="Phobius"/>
    </source>
</evidence>
<feature type="transmembrane region" description="Helical" evidence="1">
    <location>
        <begin position="211"/>
        <end position="244"/>
    </location>
</feature>
<evidence type="ECO:0000313" key="2">
    <source>
        <dbReference type="EMBL" id="GAA4236960.1"/>
    </source>
</evidence>
<comment type="caution">
    <text evidence="2">The sequence shown here is derived from an EMBL/GenBank/DDBJ whole genome shotgun (WGS) entry which is preliminary data.</text>
</comment>
<sequence length="269" mass="30649">MNTLSSLQDKIDNAKELDFGDILNRTFNLFKKTWVQGFILLLLVMVVMLPFFMAIFMPTYNSILEQAQSGNYDPNNASAFLQDQPDSFRYMILGLTFLVSFVTTGLMAGFYRIVKRIDFNESYSFADFFYFYKAKYIGKIFAIASFSLLIALINFAVEKFFPPIGASLFNGVLSIILSVYTTLFVVFFAYNPHLESSDFFTLSFKFGSKKWFLIFGLMFVTAIIGMLGAIACFVGMLFTMSIVYLPMYLVYKDTFGFNNISAIDKIGTE</sequence>
<dbReference type="Proteomes" id="UP001501496">
    <property type="component" value="Unassembled WGS sequence"/>
</dbReference>
<evidence type="ECO:0000313" key="3">
    <source>
        <dbReference type="Proteomes" id="UP001501496"/>
    </source>
</evidence>
<reference evidence="3" key="1">
    <citation type="journal article" date="2019" name="Int. J. Syst. Evol. Microbiol.">
        <title>The Global Catalogue of Microorganisms (GCM) 10K type strain sequencing project: providing services to taxonomists for standard genome sequencing and annotation.</title>
        <authorList>
            <consortium name="The Broad Institute Genomics Platform"/>
            <consortium name="The Broad Institute Genome Sequencing Center for Infectious Disease"/>
            <person name="Wu L."/>
            <person name="Ma J."/>
        </authorList>
    </citation>
    <scope>NUCLEOTIDE SEQUENCE [LARGE SCALE GENOMIC DNA]</scope>
    <source>
        <strain evidence="3">JCM 17630</strain>
    </source>
</reference>
<protein>
    <submittedName>
        <fullName evidence="2">Uncharacterized protein</fullName>
    </submittedName>
</protein>
<feature type="transmembrane region" description="Helical" evidence="1">
    <location>
        <begin position="168"/>
        <end position="190"/>
    </location>
</feature>
<keyword evidence="1" id="KW-1133">Transmembrane helix</keyword>
<feature type="transmembrane region" description="Helical" evidence="1">
    <location>
        <begin position="136"/>
        <end position="156"/>
    </location>
</feature>
<dbReference type="RefSeq" id="WP_344788346.1">
    <property type="nucleotide sequence ID" value="NZ_BAABCA010000004.1"/>
</dbReference>
<dbReference type="EMBL" id="BAABCA010000004">
    <property type="protein sequence ID" value="GAA4236960.1"/>
    <property type="molecule type" value="Genomic_DNA"/>
</dbReference>
<feature type="transmembrane region" description="Helical" evidence="1">
    <location>
        <begin position="34"/>
        <end position="56"/>
    </location>
</feature>
<name>A0ABP8CBS1_9FLAO</name>
<gene>
    <name evidence="2" type="ORF">GCM10022291_22590</name>
</gene>
<proteinExistence type="predicted"/>